<dbReference type="SUPFAM" id="SSF46894">
    <property type="entry name" value="C-terminal effector domain of the bipartite response regulators"/>
    <property type="match status" value="1"/>
</dbReference>
<dbReference type="InterPro" id="IPR016032">
    <property type="entry name" value="Sig_transdc_resp-reg_C-effctor"/>
</dbReference>
<dbReference type="InterPro" id="IPR027417">
    <property type="entry name" value="P-loop_NTPase"/>
</dbReference>
<sequence>MPGQTLTPRESAILAAVERRLSNPEIASELFISVRTVESHIASLRRKLGADSRAELIAAAGERREASVRLPDTRFVGRETELAALAALVDAHRCVTLTGPGGVGKTRLALEFAARRHGDRSPIVVELEHADPDDVVPRIARALDLEAVTGADVTASVAYALASHPYLLVLDNIDRVGPAVQAAARRILRDAHDLRILGTSRTPFGDDAEHVFALEPLAVEGADAPAVTMFLDRLSAHGVPPTAGERELAARVCARLDGLPLGIELAASVSRHLGLEELAARLERDFAALDRAAPRGRHRTLETTFEWTWDLLEADEREVLCRLAALPRAFDVDLATAVTHEGAEGVLLRLLDHSMVVPLGGTPRRFRLLAVMREFVRARTDAATIREVLERHAEYHERVAAEFIAHARTDDSREAVRLSARLCPDVNAALRWALAARHPTARSLATSLAVGVEQYGSDVDSVRSISMAARDGRVRAEADARELMLLGNSIAYLDMPLVDELAERALEIADDDASRLAAHHLAGLAAAYLDRGPEALEHLAVAERLARELGDPWQLGAAHQMRGVALRGASLDDPAAAMAEFDAAMRAYAIAGDAMHVNNARFMMASVAARTGADAERAARWAAECVDYATRAGNAHELAHATLVQQTLGVPDAAAPLEELTGEFRRLGDARCLTRCLLLGADRAEGAAAVALLEEALSFADSAGDRTHQMAALTRLVEARRAQGDEMGTRLALGRLDALSGAEAAGA</sequence>
<dbReference type="SUPFAM" id="SSF52540">
    <property type="entry name" value="P-loop containing nucleoside triphosphate hydrolases"/>
    <property type="match status" value="1"/>
</dbReference>
<dbReference type="Gene3D" id="3.40.50.300">
    <property type="entry name" value="P-loop containing nucleotide triphosphate hydrolases"/>
    <property type="match status" value="1"/>
</dbReference>
<dbReference type="EMBL" id="JBHSJC010000001">
    <property type="protein sequence ID" value="MFC4829144.1"/>
    <property type="molecule type" value="Genomic_DNA"/>
</dbReference>
<dbReference type="PRINTS" id="PR00038">
    <property type="entry name" value="HTHLUXR"/>
</dbReference>
<dbReference type="InterPro" id="IPR011990">
    <property type="entry name" value="TPR-like_helical_dom_sf"/>
</dbReference>
<evidence type="ECO:0000313" key="2">
    <source>
        <dbReference type="EMBL" id="MFC4829144.1"/>
    </source>
</evidence>
<dbReference type="PANTHER" id="PTHR47691:SF3">
    <property type="entry name" value="HTH-TYPE TRANSCRIPTIONAL REGULATOR RV0890C-RELATED"/>
    <property type="match status" value="1"/>
</dbReference>
<protein>
    <submittedName>
        <fullName evidence="2">LuxR C-terminal-related transcriptional regulator</fullName>
    </submittedName>
</protein>
<dbReference type="Proteomes" id="UP001595960">
    <property type="component" value="Unassembled WGS sequence"/>
</dbReference>
<keyword evidence="3" id="KW-1185">Reference proteome</keyword>
<dbReference type="PRINTS" id="PR00364">
    <property type="entry name" value="DISEASERSIST"/>
</dbReference>
<dbReference type="Pfam" id="PF00196">
    <property type="entry name" value="GerE"/>
    <property type="match status" value="1"/>
</dbReference>
<gene>
    <name evidence="2" type="ORF">ACFPER_10105</name>
</gene>
<dbReference type="SMART" id="SM00421">
    <property type="entry name" value="HTH_LUXR"/>
    <property type="match status" value="1"/>
</dbReference>
<dbReference type="CDD" id="cd06170">
    <property type="entry name" value="LuxR_C_like"/>
    <property type="match status" value="1"/>
</dbReference>
<dbReference type="Gene3D" id="1.10.10.10">
    <property type="entry name" value="Winged helix-like DNA-binding domain superfamily/Winged helix DNA-binding domain"/>
    <property type="match status" value="1"/>
</dbReference>
<name>A0ABV9R585_9MICO</name>
<evidence type="ECO:0000313" key="3">
    <source>
        <dbReference type="Proteomes" id="UP001595960"/>
    </source>
</evidence>
<organism evidence="2 3">
    <name type="scientific">Agromyces aurantiacus</name>
    <dbReference type="NCBI Taxonomy" id="165814"/>
    <lineage>
        <taxon>Bacteria</taxon>
        <taxon>Bacillati</taxon>
        <taxon>Actinomycetota</taxon>
        <taxon>Actinomycetes</taxon>
        <taxon>Micrococcales</taxon>
        <taxon>Microbacteriaceae</taxon>
        <taxon>Agromyces</taxon>
    </lineage>
</organism>
<dbReference type="PROSITE" id="PS50043">
    <property type="entry name" value="HTH_LUXR_2"/>
    <property type="match status" value="1"/>
</dbReference>
<dbReference type="InterPro" id="IPR000792">
    <property type="entry name" value="Tscrpt_reg_LuxR_C"/>
</dbReference>
<dbReference type="Pfam" id="PF13191">
    <property type="entry name" value="AAA_16"/>
    <property type="match status" value="1"/>
</dbReference>
<dbReference type="InterPro" id="IPR036388">
    <property type="entry name" value="WH-like_DNA-bd_sf"/>
</dbReference>
<accession>A0ABV9R585</accession>
<feature type="domain" description="HTH luxR-type" evidence="1">
    <location>
        <begin position="1"/>
        <end position="64"/>
    </location>
</feature>
<dbReference type="SUPFAM" id="SSF48452">
    <property type="entry name" value="TPR-like"/>
    <property type="match status" value="1"/>
</dbReference>
<evidence type="ECO:0000259" key="1">
    <source>
        <dbReference type="PROSITE" id="PS50043"/>
    </source>
</evidence>
<dbReference type="Gene3D" id="1.25.40.10">
    <property type="entry name" value="Tetratricopeptide repeat domain"/>
    <property type="match status" value="1"/>
</dbReference>
<dbReference type="InterPro" id="IPR041664">
    <property type="entry name" value="AAA_16"/>
</dbReference>
<dbReference type="RefSeq" id="WP_307834933.1">
    <property type="nucleotide sequence ID" value="NZ_JAFBBW010000001.1"/>
</dbReference>
<proteinExistence type="predicted"/>
<reference evidence="3" key="1">
    <citation type="journal article" date="2019" name="Int. J. Syst. Evol. Microbiol.">
        <title>The Global Catalogue of Microorganisms (GCM) 10K type strain sequencing project: providing services to taxonomists for standard genome sequencing and annotation.</title>
        <authorList>
            <consortium name="The Broad Institute Genomics Platform"/>
            <consortium name="The Broad Institute Genome Sequencing Center for Infectious Disease"/>
            <person name="Wu L."/>
            <person name="Ma J."/>
        </authorList>
    </citation>
    <scope>NUCLEOTIDE SEQUENCE [LARGE SCALE GENOMIC DNA]</scope>
    <source>
        <strain evidence="3">CGMCC 1.12192</strain>
    </source>
</reference>
<comment type="caution">
    <text evidence="2">The sequence shown here is derived from an EMBL/GenBank/DDBJ whole genome shotgun (WGS) entry which is preliminary data.</text>
</comment>
<dbReference type="PANTHER" id="PTHR47691">
    <property type="entry name" value="REGULATOR-RELATED"/>
    <property type="match status" value="1"/>
</dbReference>